<feature type="domain" description="Halobacterial output" evidence="1">
    <location>
        <begin position="30"/>
        <end position="101"/>
    </location>
</feature>
<protein>
    <recommendedName>
        <fullName evidence="1">Halobacterial output domain-containing protein</fullName>
    </recommendedName>
</protein>
<reference evidence="3" key="1">
    <citation type="submission" date="2016-10" db="EMBL/GenBank/DDBJ databases">
        <authorList>
            <person name="Varghese N."/>
            <person name="Submissions S."/>
        </authorList>
    </citation>
    <scope>NUCLEOTIDE SEQUENCE [LARGE SCALE GENOMIC DNA]</scope>
    <source>
        <strain evidence="3">DSM 25055</strain>
    </source>
</reference>
<dbReference type="AlphaFoldDB" id="A0A1H9RMQ6"/>
<evidence type="ECO:0000313" key="2">
    <source>
        <dbReference type="EMBL" id="SER73199.1"/>
    </source>
</evidence>
<dbReference type="Pfam" id="PF18545">
    <property type="entry name" value="HalOD1"/>
    <property type="match status" value="1"/>
</dbReference>
<evidence type="ECO:0000259" key="1">
    <source>
        <dbReference type="Pfam" id="PF18545"/>
    </source>
</evidence>
<keyword evidence="3" id="KW-1185">Reference proteome</keyword>
<proteinExistence type="predicted"/>
<gene>
    <name evidence="2" type="ORF">SAMN04489841_4440</name>
</gene>
<sequence>MGVAGTLLSARPLGYIVSNSVSGSSSDGVSESVSVTVVNAVATHRELDPTELPPLYEWVDPDALDALFAPTRTGGPRRGRLEFTYDGHAVVVDCGDEVSITVDGSPVVDSVARSENGFLTEA</sequence>
<name>A0A1H9RMQ6_9EURY</name>
<evidence type="ECO:0000313" key="3">
    <source>
        <dbReference type="Proteomes" id="UP000199114"/>
    </source>
</evidence>
<accession>A0A1H9RMQ6</accession>
<dbReference type="Proteomes" id="UP000199114">
    <property type="component" value="Unassembled WGS sequence"/>
</dbReference>
<dbReference type="InterPro" id="IPR040624">
    <property type="entry name" value="HalOD1"/>
</dbReference>
<dbReference type="EMBL" id="FOFD01000007">
    <property type="protein sequence ID" value="SER73199.1"/>
    <property type="molecule type" value="Genomic_DNA"/>
</dbReference>
<organism evidence="2 3">
    <name type="scientific">Natrinema salaciae</name>
    <dbReference type="NCBI Taxonomy" id="1186196"/>
    <lineage>
        <taxon>Archaea</taxon>
        <taxon>Methanobacteriati</taxon>
        <taxon>Methanobacteriota</taxon>
        <taxon>Stenosarchaea group</taxon>
        <taxon>Halobacteria</taxon>
        <taxon>Halobacteriales</taxon>
        <taxon>Natrialbaceae</taxon>
        <taxon>Natrinema</taxon>
    </lineage>
</organism>